<dbReference type="KEGG" id="cts:Ctha_0453"/>
<dbReference type="eggNOG" id="COG1466">
    <property type="taxonomic scope" value="Bacteria"/>
</dbReference>
<gene>
    <name evidence="11" type="ordered locus">Ctha_0453</name>
</gene>
<reference evidence="11 12" key="1">
    <citation type="submission" date="2008-06" db="EMBL/GenBank/DDBJ databases">
        <title>Complete sequence of Chloroherpeton thalassium ATCC 35110.</title>
        <authorList>
            <consortium name="US DOE Joint Genome Institute"/>
            <person name="Lucas S."/>
            <person name="Copeland A."/>
            <person name="Lapidus A."/>
            <person name="Glavina del Rio T."/>
            <person name="Dalin E."/>
            <person name="Tice H."/>
            <person name="Bruce D."/>
            <person name="Goodwin L."/>
            <person name="Pitluck S."/>
            <person name="Schmutz J."/>
            <person name="Larimer F."/>
            <person name="Land M."/>
            <person name="Hauser L."/>
            <person name="Kyrpides N."/>
            <person name="Mikhailova N."/>
            <person name="Liu Z."/>
            <person name="Li T."/>
            <person name="Zhao F."/>
            <person name="Overmann J."/>
            <person name="Bryant D.A."/>
            <person name="Richardson P."/>
        </authorList>
    </citation>
    <scope>NUCLEOTIDE SEQUENCE [LARGE SCALE GENOMIC DNA]</scope>
    <source>
        <strain evidence="12">ATCC 35110 / GB-78</strain>
    </source>
</reference>
<dbReference type="NCBIfam" id="TIGR01128">
    <property type="entry name" value="holA"/>
    <property type="match status" value="1"/>
</dbReference>
<accession>B3QUL8</accession>
<dbReference type="GO" id="GO:0003887">
    <property type="term" value="F:DNA-directed DNA polymerase activity"/>
    <property type="evidence" value="ECO:0007669"/>
    <property type="project" value="UniProtKB-KW"/>
</dbReference>
<evidence type="ECO:0000313" key="12">
    <source>
        <dbReference type="Proteomes" id="UP000001208"/>
    </source>
</evidence>
<comment type="similarity">
    <text evidence="7">Belongs to the DNA polymerase HolA subunit family.</text>
</comment>
<proteinExistence type="inferred from homology"/>
<dbReference type="EMBL" id="CP001100">
    <property type="protein sequence ID" value="ACF12924.1"/>
    <property type="molecule type" value="Genomic_DNA"/>
</dbReference>
<dbReference type="SUPFAM" id="SSF52540">
    <property type="entry name" value="P-loop containing nucleoside triphosphate hydrolases"/>
    <property type="match status" value="1"/>
</dbReference>
<dbReference type="GO" id="GO:0003677">
    <property type="term" value="F:DNA binding"/>
    <property type="evidence" value="ECO:0007669"/>
    <property type="project" value="InterPro"/>
</dbReference>
<keyword evidence="5" id="KW-0235">DNA replication</keyword>
<dbReference type="Gene3D" id="1.20.272.10">
    <property type="match status" value="1"/>
</dbReference>
<evidence type="ECO:0000259" key="9">
    <source>
        <dbReference type="Pfam" id="PF06144"/>
    </source>
</evidence>
<dbReference type="SUPFAM" id="SSF48019">
    <property type="entry name" value="post-AAA+ oligomerization domain-like"/>
    <property type="match status" value="1"/>
</dbReference>
<keyword evidence="3" id="KW-0808">Transferase</keyword>
<evidence type="ECO:0000256" key="5">
    <source>
        <dbReference type="ARBA" id="ARBA00022705"/>
    </source>
</evidence>
<evidence type="ECO:0000256" key="2">
    <source>
        <dbReference type="ARBA" id="ARBA00017703"/>
    </source>
</evidence>
<protein>
    <recommendedName>
        <fullName evidence="2">DNA polymerase III subunit delta</fullName>
        <ecNumber evidence="1">2.7.7.7</ecNumber>
    </recommendedName>
</protein>
<comment type="catalytic activity">
    <reaction evidence="8">
        <text>DNA(n) + a 2'-deoxyribonucleoside 5'-triphosphate = DNA(n+1) + diphosphate</text>
        <dbReference type="Rhea" id="RHEA:22508"/>
        <dbReference type="Rhea" id="RHEA-COMP:17339"/>
        <dbReference type="Rhea" id="RHEA-COMP:17340"/>
        <dbReference type="ChEBI" id="CHEBI:33019"/>
        <dbReference type="ChEBI" id="CHEBI:61560"/>
        <dbReference type="ChEBI" id="CHEBI:173112"/>
        <dbReference type="EC" id="2.7.7.7"/>
    </reaction>
</comment>
<evidence type="ECO:0000256" key="6">
    <source>
        <dbReference type="ARBA" id="ARBA00022932"/>
    </source>
</evidence>
<dbReference type="InterPro" id="IPR010372">
    <property type="entry name" value="DNA_pol3_delta_N"/>
</dbReference>
<dbReference type="PANTHER" id="PTHR34388">
    <property type="entry name" value="DNA POLYMERASE III SUBUNIT DELTA"/>
    <property type="match status" value="1"/>
</dbReference>
<evidence type="ECO:0000256" key="8">
    <source>
        <dbReference type="ARBA" id="ARBA00049244"/>
    </source>
</evidence>
<dbReference type="HOGENOM" id="CLU_044694_3_0_10"/>
<keyword evidence="6" id="KW-0239">DNA-directed DNA polymerase</keyword>
<dbReference type="Gene3D" id="1.10.8.60">
    <property type="match status" value="1"/>
</dbReference>
<keyword evidence="12" id="KW-1185">Reference proteome</keyword>
<organism evidence="11 12">
    <name type="scientific">Chloroherpeton thalassium (strain ATCC 35110 / GB-78)</name>
    <dbReference type="NCBI Taxonomy" id="517418"/>
    <lineage>
        <taxon>Bacteria</taxon>
        <taxon>Pseudomonadati</taxon>
        <taxon>Chlorobiota</taxon>
        <taxon>Chlorobiia</taxon>
        <taxon>Chlorobiales</taxon>
        <taxon>Chloroherpetonaceae</taxon>
        <taxon>Chloroherpeton</taxon>
    </lineage>
</organism>
<dbReference type="Pfam" id="PF06144">
    <property type="entry name" value="DNA_pol3_delta"/>
    <property type="match status" value="1"/>
</dbReference>
<name>B3QUL8_CHLT3</name>
<evidence type="ECO:0000256" key="1">
    <source>
        <dbReference type="ARBA" id="ARBA00012417"/>
    </source>
</evidence>
<dbReference type="GO" id="GO:0006261">
    <property type="term" value="P:DNA-templated DNA replication"/>
    <property type="evidence" value="ECO:0007669"/>
    <property type="project" value="TreeGrafter"/>
</dbReference>
<dbReference type="InterPro" id="IPR005790">
    <property type="entry name" value="DNA_polIII_delta"/>
</dbReference>
<dbReference type="EC" id="2.7.7.7" evidence="1"/>
<dbReference type="AlphaFoldDB" id="B3QUL8"/>
<feature type="domain" description="DNA polymerase III delta subunit-like C-terminal" evidence="10">
    <location>
        <begin position="222"/>
        <end position="331"/>
    </location>
</feature>
<dbReference type="InterPro" id="IPR027417">
    <property type="entry name" value="P-loop_NTPase"/>
</dbReference>
<dbReference type="STRING" id="517418.Ctha_0453"/>
<sequence length="352" mass="40013">MAKKAVFNDIEAALKQKRFQPIYFFFGREDFLIEELVRIIKAEAFHSAEDSNLNFTLLYGEEQTLGDVVSVASEYPMFSERRLVVVKSFDKLKKDRSREKQKAQTALFTEYLKNPLPSTILVLTTGKLDKATLSKEPFPLLQSFSYEFDQIQDAGRFAEERAKRYGWTLSPQAIKILVTFAGNSARELDAEIQKLSLFADGKSGEKILTDAEVLQTVGLSREYNVFELDKAIVAGDLRMASGIALMILEHEGEKTGLFAILNYLIMFFTRLWKLKMPAVQRMTHADIAKELGMYGSQAYFLKDYLSYTGRFSVLQIENALIALHEADLALKGILPIQDEKLLILSLMRKILT</sequence>
<evidence type="ECO:0000313" key="11">
    <source>
        <dbReference type="EMBL" id="ACF12924.1"/>
    </source>
</evidence>
<keyword evidence="4" id="KW-0548">Nucleotidyltransferase</keyword>
<dbReference type="InterPro" id="IPR048466">
    <property type="entry name" value="DNA_pol3_delta-like_C"/>
</dbReference>
<evidence type="ECO:0000259" key="10">
    <source>
        <dbReference type="Pfam" id="PF21694"/>
    </source>
</evidence>
<evidence type="ECO:0000256" key="3">
    <source>
        <dbReference type="ARBA" id="ARBA00022679"/>
    </source>
</evidence>
<dbReference type="GO" id="GO:0009360">
    <property type="term" value="C:DNA polymerase III complex"/>
    <property type="evidence" value="ECO:0007669"/>
    <property type="project" value="InterPro"/>
</dbReference>
<dbReference type="Pfam" id="PF21694">
    <property type="entry name" value="DNA_pol3_delta_C"/>
    <property type="match status" value="1"/>
</dbReference>
<dbReference type="InterPro" id="IPR008921">
    <property type="entry name" value="DNA_pol3_clamp-load_cplx_C"/>
</dbReference>
<dbReference type="PANTHER" id="PTHR34388:SF1">
    <property type="entry name" value="DNA POLYMERASE III SUBUNIT DELTA"/>
    <property type="match status" value="1"/>
</dbReference>
<evidence type="ECO:0000256" key="7">
    <source>
        <dbReference type="ARBA" id="ARBA00034754"/>
    </source>
</evidence>
<dbReference type="Gene3D" id="3.40.50.300">
    <property type="entry name" value="P-loop containing nucleotide triphosphate hydrolases"/>
    <property type="match status" value="1"/>
</dbReference>
<evidence type="ECO:0000256" key="4">
    <source>
        <dbReference type="ARBA" id="ARBA00022695"/>
    </source>
</evidence>
<dbReference type="Proteomes" id="UP000001208">
    <property type="component" value="Chromosome"/>
</dbReference>
<feature type="domain" description="DNA polymerase III delta N-terminal" evidence="9">
    <location>
        <begin position="23"/>
        <end position="132"/>
    </location>
</feature>